<feature type="chain" id="PRO_5043031121" evidence="1">
    <location>
        <begin position="20"/>
        <end position="173"/>
    </location>
</feature>
<dbReference type="AlphaFoldDB" id="A0AAQ1UHC7"/>
<name>A0AAQ1UHC7_9BACT</name>
<comment type="caution">
    <text evidence="2">The sequence shown here is derived from an EMBL/GenBank/DDBJ whole genome shotgun (WGS) entry which is preliminary data.</text>
</comment>
<dbReference type="Proteomes" id="UP000255283">
    <property type="component" value="Unassembled WGS sequence"/>
</dbReference>
<evidence type="ECO:0000313" key="2">
    <source>
        <dbReference type="EMBL" id="SUB79472.1"/>
    </source>
</evidence>
<organism evidence="2 3">
    <name type="scientific">Segatella buccae</name>
    <dbReference type="NCBI Taxonomy" id="28126"/>
    <lineage>
        <taxon>Bacteria</taxon>
        <taxon>Pseudomonadati</taxon>
        <taxon>Bacteroidota</taxon>
        <taxon>Bacteroidia</taxon>
        <taxon>Bacteroidales</taxon>
        <taxon>Prevotellaceae</taxon>
        <taxon>Segatella</taxon>
    </lineage>
</organism>
<dbReference type="EMBL" id="UGTJ01000001">
    <property type="protein sequence ID" value="SUB79472.1"/>
    <property type="molecule type" value="Genomic_DNA"/>
</dbReference>
<proteinExistence type="predicted"/>
<dbReference type="RefSeq" id="WP_004340535.1">
    <property type="nucleotide sequence ID" value="NZ_CAUUQQ010000002.1"/>
</dbReference>
<sequence>MKKMMMVAAFLLSVVSAFAGEKVDLSALKGEQKINFVVDWADLTIDRKSVPNWLEVRQADQPDWDAKKELNEELKPRVDDLVEAANKKLSSCNLYLSKDKSCKYTLVLKPQNVSKKGDNIIKCVVKTTSGKKTIAEFSIAGKGGTFGSMSNLWGDGFKDSGKKLGNFIKKALK</sequence>
<feature type="signal peptide" evidence="1">
    <location>
        <begin position="1"/>
        <end position="19"/>
    </location>
</feature>
<evidence type="ECO:0000256" key="1">
    <source>
        <dbReference type="SAM" id="SignalP"/>
    </source>
</evidence>
<protein>
    <submittedName>
        <fullName evidence="2">Uncharacterized protein</fullName>
    </submittedName>
</protein>
<evidence type="ECO:0000313" key="3">
    <source>
        <dbReference type="Proteomes" id="UP000255283"/>
    </source>
</evidence>
<keyword evidence="1" id="KW-0732">Signal</keyword>
<reference evidence="2 3" key="1">
    <citation type="submission" date="2018-06" db="EMBL/GenBank/DDBJ databases">
        <authorList>
            <consortium name="Pathogen Informatics"/>
            <person name="Doyle S."/>
        </authorList>
    </citation>
    <scope>NUCLEOTIDE SEQUENCE [LARGE SCALE GENOMIC DNA]</scope>
    <source>
        <strain evidence="2 3">NCTC13063</strain>
    </source>
</reference>
<accession>A0AAQ1UHC7</accession>
<dbReference type="GeneID" id="93536431"/>
<gene>
    <name evidence="2" type="ORF">NCTC13063_00737</name>
</gene>